<dbReference type="AlphaFoldDB" id="A0A1I3Z4X6"/>
<protein>
    <recommendedName>
        <fullName evidence="1">Nucleotidyltransferase-like domain-containing protein</fullName>
    </recommendedName>
</protein>
<organism evidence="2 3">
    <name type="scientific">Desulfomicrobium apsheronum</name>
    <dbReference type="NCBI Taxonomy" id="52560"/>
    <lineage>
        <taxon>Bacteria</taxon>
        <taxon>Pseudomonadati</taxon>
        <taxon>Thermodesulfobacteriota</taxon>
        <taxon>Desulfovibrionia</taxon>
        <taxon>Desulfovibrionales</taxon>
        <taxon>Desulfomicrobiaceae</taxon>
        <taxon>Desulfomicrobium</taxon>
    </lineage>
</organism>
<dbReference type="Proteomes" id="UP000198635">
    <property type="component" value="Unassembled WGS sequence"/>
</dbReference>
<feature type="domain" description="Nucleotidyltransferase-like" evidence="1">
    <location>
        <begin position="110"/>
        <end position="312"/>
    </location>
</feature>
<proteinExistence type="predicted"/>
<name>A0A1I3Z4X6_9BACT</name>
<evidence type="ECO:0000313" key="2">
    <source>
        <dbReference type="EMBL" id="SFK39125.1"/>
    </source>
</evidence>
<gene>
    <name evidence="2" type="ORF">SAMN04488082_12255</name>
</gene>
<keyword evidence="3" id="KW-1185">Reference proteome</keyword>
<dbReference type="OrthoDB" id="5469612at2"/>
<dbReference type="STRING" id="52560.SAMN04488082_12255"/>
<dbReference type="RefSeq" id="WP_092378614.1">
    <property type="nucleotide sequence ID" value="NZ_FORX01000022.1"/>
</dbReference>
<dbReference type="InterPro" id="IPR058575">
    <property type="entry name" value="NTP_transf_8_dom"/>
</dbReference>
<dbReference type="Pfam" id="PF12281">
    <property type="entry name" value="NTP_transf_8"/>
    <property type="match status" value="1"/>
</dbReference>
<accession>A0A1I3Z4X6</accession>
<evidence type="ECO:0000259" key="1">
    <source>
        <dbReference type="Pfam" id="PF12281"/>
    </source>
</evidence>
<reference evidence="3" key="1">
    <citation type="submission" date="2016-10" db="EMBL/GenBank/DDBJ databases">
        <authorList>
            <person name="Varghese N."/>
            <person name="Submissions S."/>
        </authorList>
    </citation>
    <scope>NUCLEOTIDE SEQUENCE [LARGE SCALE GENOMIC DNA]</scope>
    <source>
        <strain evidence="3">DSM 5918</strain>
    </source>
</reference>
<evidence type="ECO:0000313" key="3">
    <source>
        <dbReference type="Proteomes" id="UP000198635"/>
    </source>
</evidence>
<sequence length="347" mass="37950">MKRLPLITHSLFAELVDQCRSEPRNPEVWPLSGSIVTVPVGDQEHWYFQKSRRTTSGKYQQREYIGPVEDQGLAAKVAAFEAAKAGYNGRMEIISTLKSSGVAAPTGKLANLLLGLHEAGVLERALVVGTIAFQAYGAMLGAKFGQSAFHTLDLDMTQAETISLAMGKNVNIPLLEVLTGLDETFREVPGMDPRTPPVSYINQDKIRLDVLMPFTGPDRGPIHSLKLGSHGQPQRLLDYLVVDPVETILLVGGGAPTQVPSPARFALHKIIVSQRRNSIETAKKRKDLLQAQQLIELLLEDDPDALRSAYKDLKGRGPKWNAYFKDGVGGLGNVAVKQSLAETCEIY</sequence>
<dbReference type="EMBL" id="FORX01000022">
    <property type="protein sequence ID" value="SFK39125.1"/>
    <property type="molecule type" value="Genomic_DNA"/>
</dbReference>